<dbReference type="NCBIfam" id="NF004684">
    <property type="entry name" value="PRK06027.1"/>
    <property type="match status" value="1"/>
</dbReference>
<dbReference type="PANTHER" id="PTHR42706:SF1">
    <property type="entry name" value="FORMYLTETRAHYDROFOLATE DEFORMYLASE 2, MITOCHONDRIAL"/>
    <property type="match status" value="1"/>
</dbReference>
<dbReference type="SUPFAM" id="SSF55021">
    <property type="entry name" value="ACT-like"/>
    <property type="match status" value="1"/>
</dbReference>
<dbReference type="PRINTS" id="PR01575">
    <property type="entry name" value="FFH4HYDRLASE"/>
</dbReference>
<evidence type="ECO:0000313" key="5">
    <source>
        <dbReference type="EMBL" id="OHA27182.1"/>
    </source>
</evidence>
<reference evidence="5 6" key="1">
    <citation type="journal article" date="2016" name="Nat. Commun.">
        <title>Thousands of microbial genomes shed light on interconnected biogeochemical processes in an aquifer system.</title>
        <authorList>
            <person name="Anantharaman K."/>
            <person name="Brown C.T."/>
            <person name="Hug L.A."/>
            <person name="Sharon I."/>
            <person name="Castelle C.J."/>
            <person name="Probst A.J."/>
            <person name="Thomas B.C."/>
            <person name="Singh A."/>
            <person name="Wilkins M.J."/>
            <person name="Karaoz U."/>
            <person name="Brodie E.L."/>
            <person name="Williams K.H."/>
            <person name="Hubbard S.S."/>
            <person name="Banfield J.F."/>
        </authorList>
    </citation>
    <scope>NUCLEOTIDE SEQUENCE [LARGE SCALE GENOMIC DNA]</scope>
</reference>
<evidence type="ECO:0000256" key="1">
    <source>
        <dbReference type="ARBA" id="ARBA00022563"/>
    </source>
</evidence>
<evidence type="ECO:0000259" key="4">
    <source>
        <dbReference type="PROSITE" id="PS51671"/>
    </source>
</evidence>
<evidence type="ECO:0000256" key="3">
    <source>
        <dbReference type="NCBIfam" id="TIGR00655"/>
    </source>
</evidence>
<dbReference type="SUPFAM" id="SSF53328">
    <property type="entry name" value="Formyltransferase"/>
    <property type="match status" value="1"/>
</dbReference>
<dbReference type="GO" id="GO:0006189">
    <property type="term" value="P:'de novo' IMP biosynthetic process"/>
    <property type="evidence" value="ECO:0007669"/>
    <property type="project" value="InterPro"/>
</dbReference>
<accession>A0A1G2MVV4</accession>
<dbReference type="STRING" id="1802312.A3C06_03760"/>
<sequence length="274" mass="31078">VCPDKPGLVALFSGFVSSHQGNILHADQHLDRRHGLFLTRLEWALEGFSIPQADIHTQFQPIAQSVGAVWNLDFSNQEKRVAVFVSKTDHCLRDLIWKVHNGELPCQIALVVSNHEQCRAFVEREKIRFVCIPVHAENRRTQEHVQLALVQEERVNLIVLARYMQILSPEFVALAPPTVNIHHSFLPAFAGAQAYEQAYQRGVKLIGATAHYVSDQLDGGPIIAQNTATVSHRDELEDFKRKGRSIERDVLTHATRAHLLHRVLVYKNRTVVFD</sequence>
<proteinExistence type="predicted"/>
<keyword evidence="2" id="KW-0378">Hydrolase</keyword>
<dbReference type="InterPro" id="IPR004810">
    <property type="entry name" value="PurU"/>
</dbReference>
<dbReference type="InterPro" id="IPR036477">
    <property type="entry name" value="Formyl_transf_N_sf"/>
</dbReference>
<dbReference type="PANTHER" id="PTHR42706">
    <property type="entry name" value="FORMYLTETRAHYDROFOLATE DEFORMYLASE"/>
    <property type="match status" value="1"/>
</dbReference>
<dbReference type="GO" id="GO:0006730">
    <property type="term" value="P:one-carbon metabolic process"/>
    <property type="evidence" value="ECO:0007669"/>
    <property type="project" value="UniProtKB-KW"/>
</dbReference>
<dbReference type="GO" id="GO:0008864">
    <property type="term" value="F:formyltetrahydrofolate deformylase activity"/>
    <property type="evidence" value="ECO:0007669"/>
    <property type="project" value="UniProtKB-UniRule"/>
</dbReference>
<protein>
    <recommendedName>
        <fullName evidence="3">Formyltetrahydrofolate deformylase</fullName>
        <ecNumber evidence="3">3.5.1.10</ecNumber>
    </recommendedName>
</protein>
<evidence type="ECO:0000256" key="2">
    <source>
        <dbReference type="ARBA" id="ARBA00022801"/>
    </source>
</evidence>
<dbReference type="InterPro" id="IPR044074">
    <property type="entry name" value="PurU_ACT"/>
</dbReference>
<dbReference type="PIRSF" id="PIRSF036480">
    <property type="entry name" value="FormyFH4_hydr"/>
    <property type="match status" value="1"/>
</dbReference>
<comment type="caution">
    <text evidence="5">The sequence shown here is derived from an EMBL/GenBank/DDBJ whole genome shotgun (WGS) entry which is preliminary data.</text>
</comment>
<dbReference type="InterPro" id="IPR045865">
    <property type="entry name" value="ACT-like_dom_sf"/>
</dbReference>
<dbReference type="EMBL" id="MHRQ01000011">
    <property type="protein sequence ID" value="OHA27182.1"/>
    <property type="molecule type" value="Genomic_DNA"/>
</dbReference>
<name>A0A1G2MVV4_9BACT</name>
<dbReference type="Gene3D" id="3.40.50.170">
    <property type="entry name" value="Formyl transferase, N-terminal domain"/>
    <property type="match status" value="1"/>
</dbReference>
<organism evidence="5 6">
    <name type="scientific">Candidatus Taylorbacteria bacterium RIFCSPHIGHO2_02_FULL_46_13</name>
    <dbReference type="NCBI Taxonomy" id="1802312"/>
    <lineage>
        <taxon>Bacteria</taxon>
        <taxon>Candidatus Tayloriibacteriota</taxon>
    </lineage>
</organism>
<dbReference type="Pfam" id="PF00551">
    <property type="entry name" value="Formyl_trans_N"/>
    <property type="match status" value="1"/>
</dbReference>
<feature type="domain" description="ACT" evidence="4">
    <location>
        <begin position="1"/>
        <end position="77"/>
    </location>
</feature>
<dbReference type="PROSITE" id="PS51671">
    <property type="entry name" value="ACT"/>
    <property type="match status" value="1"/>
</dbReference>
<dbReference type="CDD" id="cd04875">
    <property type="entry name" value="ACT_F4HF-DF"/>
    <property type="match status" value="1"/>
</dbReference>
<keyword evidence="1" id="KW-0554">One-carbon metabolism</keyword>
<dbReference type="Gene3D" id="3.30.70.260">
    <property type="match status" value="1"/>
</dbReference>
<dbReference type="EC" id="3.5.1.10" evidence="3"/>
<dbReference type="NCBIfam" id="TIGR00655">
    <property type="entry name" value="PurU"/>
    <property type="match status" value="1"/>
</dbReference>
<dbReference type="InterPro" id="IPR002912">
    <property type="entry name" value="ACT_dom"/>
</dbReference>
<dbReference type="Proteomes" id="UP000177565">
    <property type="component" value="Unassembled WGS sequence"/>
</dbReference>
<gene>
    <name evidence="5" type="ORF">A3C06_03760</name>
</gene>
<dbReference type="InterPro" id="IPR002376">
    <property type="entry name" value="Formyl_transf_N"/>
</dbReference>
<feature type="non-terminal residue" evidence="5">
    <location>
        <position position="1"/>
    </location>
</feature>
<dbReference type="AlphaFoldDB" id="A0A1G2MVV4"/>
<evidence type="ECO:0000313" key="6">
    <source>
        <dbReference type="Proteomes" id="UP000177565"/>
    </source>
</evidence>